<dbReference type="Proteomes" id="UP000199433">
    <property type="component" value="Unassembled WGS sequence"/>
</dbReference>
<dbReference type="InterPro" id="IPR036779">
    <property type="entry name" value="LysM_dom_sf"/>
</dbReference>
<gene>
    <name evidence="3" type="ORF">SAMN04488098_102027</name>
</gene>
<evidence type="ECO:0000313" key="4">
    <source>
        <dbReference type="Proteomes" id="UP000199433"/>
    </source>
</evidence>
<dbReference type="GO" id="GO:0016810">
    <property type="term" value="F:hydrolase activity, acting on carbon-nitrogen (but not peptide) bonds"/>
    <property type="evidence" value="ECO:0007669"/>
    <property type="project" value="InterPro"/>
</dbReference>
<dbReference type="STRING" id="426701.SAMN04488098_102027"/>
<dbReference type="GO" id="GO:0005975">
    <property type="term" value="P:carbohydrate metabolic process"/>
    <property type="evidence" value="ECO:0007669"/>
    <property type="project" value="InterPro"/>
</dbReference>
<dbReference type="Pfam" id="PF01522">
    <property type="entry name" value="Polysacc_deac_1"/>
    <property type="match status" value="1"/>
</dbReference>
<dbReference type="InterPro" id="IPR002509">
    <property type="entry name" value="NODB_dom"/>
</dbReference>
<feature type="domain" description="NodB homology" evidence="1">
    <location>
        <begin position="49"/>
        <end position="207"/>
    </location>
</feature>
<dbReference type="InterPro" id="IPR018392">
    <property type="entry name" value="LysM"/>
</dbReference>
<organism evidence="3 4">
    <name type="scientific">Alkalibacterium thalassium</name>
    <dbReference type="NCBI Taxonomy" id="426701"/>
    <lineage>
        <taxon>Bacteria</taxon>
        <taxon>Bacillati</taxon>
        <taxon>Bacillota</taxon>
        <taxon>Bacilli</taxon>
        <taxon>Lactobacillales</taxon>
        <taxon>Carnobacteriaceae</taxon>
        <taxon>Alkalibacterium</taxon>
    </lineage>
</organism>
<dbReference type="InterPro" id="IPR011330">
    <property type="entry name" value="Glyco_hydro/deAcase_b/a-brl"/>
</dbReference>
<dbReference type="SUPFAM" id="SSF54106">
    <property type="entry name" value="LysM domain"/>
    <property type="match status" value="1"/>
</dbReference>
<dbReference type="PROSITE" id="PS51782">
    <property type="entry name" value="LYSM"/>
    <property type="match status" value="1"/>
</dbReference>
<reference evidence="4" key="1">
    <citation type="submission" date="2016-10" db="EMBL/GenBank/DDBJ databases">
        <authorList>
            <person name="Varghese N."/>
            <person name="Submissions S."/>
        </authorList>
    </citation>
    <scope>NUCLEOTIDE SEQUENCE [LARGE SCALE GENOMIC DNA]</scope>
    <source>
        <strain evidence="4">DSM 19181</strain>
    </source>
</reference>
<protein>
    <submittedName>
        <fullName evidence="3">Polysaccharide deacetylase</fullName>
    </submittedName>
</protein>
<evidence type="ECO:0000259" key="2">
    <source>
        <dbReference type="PROSITE" id="PS51782"/>
    </source>
</evidence>
<dbReference type="Gene3D" id="3.20.20.370">
    <property type="entry name" value="Glycoside hydrolase/deacetylase"/>
    <property type="match status" value="2"/>
</dbReference>
<dbReference type="AlphaFoldDB" id="A0A1G9AJ49"/>
<evidence type="ECO:0000259" key="1">
    <source>
        <dbReference type="PROSITE" id="PS51677"/>
    </source>
</evidence>
<dbReference type="SMART" id="SM00257">
    <property type="entry name" value="LysM"/>
    <property type="match status" value="1"/>
</dbReference>
<keyword evidence="4" id="KW-1185">Reference proteome</keyword>
<dbReference type="EMBL" id="FNFK01000020">
    <property type="protein sequence ID" value="SDK27372.1"/>
    <property type="molecule type" value="Genomic_DNA"/>
</dbReference>
<feature type="domain" description="LysM" evidence="2">
    <location>
        <begin position="162"/>
        <end position="206"/>
    </location>
</feature>
<dbReference type="CDD" id="cd00118">
    <property type="entry name" value="LysM"/>
    <property type="match status" value="1"/>
</dbReference>
<sequence length="207" mass="22342">MSEMSTKSMRSLIAKVVCLFLGVIISLTFAVPVSAAPAQTVTRGSTTEKVVALTFDDGSDGTNINRILQTLSNHNVKATFFLTGTGMNNHPQSIRNIVNQCHDIGNRVISRITQGAIILMHTGAGDSGTPAALPTIITRLKSQGYRFVTRSQLMNLPAFGSQTYTVRSGDTLYSIARRYNTTVARLASVNNLSSPNLIRVGQVLTIR</sequence>
<dbReference type="SUPFAM" id="SSF88713">
    <property type="entry name" value="Glycoside hydrolase/deacetylase"/>
    <property type="match status" value="1"/>
</dbReference>
<dbReference type="PROSITE" id="PS51677">
    <property type="entry name" value="NODB"/>
    <property type="match status" value="1"/>
</dbReference>
<accession>A0A1G9AJ49</accession>
<name>A0A1G9AJ49_9LACT</name>
<evidence type="ECO:0000313" key="3">
    <source>
        <dbReference type="EMBL" id="SDK27372.1"/>
    </source>
</evidence>
<proteinExistence type="predicted"/>
<dbReference type="Pfam" id="PF01476">
    <property type="entry name" value="LysM"/>
    <property type="match status" value="1"/>
</dbReference>
<dbReference type="Gene3D" id="3.10.350.10">
    <property type="entry name" value="LysM domain"/>
    <property type="match status" value="1"/>
</dbReference>
<dbReference type="PANTHER" id="PTHR10587">
    <property type="entry name" value="GLYCOSYL TRANSFERASE-RELATED"/>
    <property type="match status" value="1"/>
</dbReference>
<dbReference type="InterPro" id="IPR050248">
    <property type="entry name" value="Polysacc_deacetylase_ArnD"/>
</dbReference>